<evidence type="ECO:0000256" key="4">
    <source>
        <dbReference type="ARBA" id="ARBA00022705"/>
    </source>
</evidence>
<gene>
    <name evidence="7" type="primary">Contig7207.g7717</name>
    <name evidence="7" type="ORF">STYLEM_6839</name>
</gene>
<dbReference type="PANTHER" id="PTHR23061:SF12">
    <property type="entry name" value="DNA POLYMERASE ALPHA SUBUNIT B"/>
    <property type="match status" value="1"/>
</dbReference>
<evidence type="ECO:0000256" key="3">
    <source>
        <dbReference type="ARBA" id="ARBA00018596"/>
    </source>
</evidence>
<evidence type="ECO:0000256" key="2">
    <source>
        <dbReference type="ARBA" id="ARBA00007299"/>
    </source>
</evidence>
<dbReference type="FunCoup" id="A0A078A8L1">
    <property type="interactions" value="231"/>
</dbReference>
<dbReference type="AlphaFoldDB" id="A0A078A8L1"/>
<dbReference type="GO" id="GO:0006270">
    <property type="term" value="P:DNA replication initiation"/>
    <property type="evidence" value="ECO:0007669"/>
    <property type="project" value="TreeGrafter"/>
</dbReference>
<dbReference type="PANTHER" id="PTHR23061">
    <property type="entry name" value="DNA POLYMERASE 2 ALPHA 70 KDA SUBUNIT"/>
    <property type="match status" value="1"/>
</dbReference>
<dbReference type="OrthoDB" id="336885at2759"/>
<keyword evidence="8" id="KW-1185">Reference proteome</keyword>
<reference evidence="7 8" key="1">
    <citation type="submission" date="2014-06" db="EMBL/GenBank/DDBJ databases">
        <authorList>
            <person name="Swart Estienne"/>
        </authorList>
    </citation>
    <scope>NUCLEOTIDE SEQUENCE [LARGE SCALE GENOMIC DNA]</scope>
    <source>
        <strain evidence="7 8">130c</strain>
    </source>
</reference>
<evidence type="ECO:0000256" key="1">
    <source>
        <dbReference type="ARBA" id="ARBA00004123"/>
    </source>
</evidence>
<evidence type="ECO:0000256" key="5">
    <source>
        <dbReference type="ARBA" id="ARBA00023242"/>
    </source>
</evidence>
<proteinExistence type="inferred from homology"/>
<dbReference type="Pfam" id="PF04042">
    <property type="entry name" value="DNA_pol_E_B"/>
    <property type="match status" value="1"/>
</dbReference>
<dbReference type="Proteomes" id="UP000039865">
    <property type="component" value="Unassembled WGS sequence"/>
</dbReference>
<evidence type="ECO:0000259" key="6">
    <source>
        <dbReference type="Pfam" id="PF04042"/>
    </source>
</evidence>
<comment type="similarity">
    <text evidence="2">Belongs to the DNA polymerase alpha subunit B family.</text>
</comment>
<keyword evidence="4" id="KW-0235">DNA replication</keyword>
<dbReference type="InParanoid" id="A0A078A8L1"/>
<dbReference type="InterPro" id="IPR007185">
    <property type="entry name" value="DNA_pol_a/d/e_bsu"/>
</dbReference>
<sequence length="595" mass="68058">MCRNFNIDEEDLCLKFEAQKTNWMNQNSDQWNKVEAPFEIIYDIVLTQLQQQQAKSKQTAGKSLGNVNSNIINKNQQALPINSLRVNAINNGSSIGLNGMKNEARYLTDLLTQAKKKSNLNSKQKGGEGKIEQELDQLYISRKSRGNQRLTFNDQITRRTGLQNIGGYFQINVKPIEKFEILNLTSLQRVHGLQKHFDYIENVMKHQLRTETFNDLGETGTDAQRIIGRVVAFNADEEKFSENNVGLINLSEDNQFDTHKMRLNMSEVKSFSLFEGEVIVAEGFIDISTASKFNVTRIHKPMSSIPTSNMGLSEVRDITSQYYRDKHLNIMIASGPFTFKNSLSYKGLQDFLEIVKKEQPQAVILQGPFLDFSNLDIYSGELFYDDIKTMEKVFVTHEELFQDLINQIQNELQELKNTQVIFVPSHKDIHHIQPLPQQPFHPKQFNKMFNQAILAGNPSMVQLNDIRIGIINADFVKEMCQTMIAKNMEPPKIDLSLQAVFQQKLLYPLYPPNHETPIEYSEIQQMMLDQSGTPDILLTSSDLIQFSKNIDGCICINPGQIIKSDAGGTYCSITLEPFDYVQYLSKRIRVEIINI</sequence>
<dbReference type="EMBL" id="CCKQ01006552">
    <property type="protein sequence ID" value="CDW77872.1"/>
    <property type="molecule type" value="Genomic_DNA"/>
</dbReference>
<dbReference type="Gene3D" id="3.60.21.60">
    <property type="match status" value="1"/>
</dbReference>
<accession>A0A078A8L1</accession>
<evidence type="ECO:0000313" key="7">
    <source>
        <dbReference type="EMBL" id="CDW77872.1"/>
    </source>
</evidence>
<dbReference type="GO" id="GO:0003677">
    <property type="term" value="F:DNA binding"/>
    <property type="evidence" value="ECO:0007669"/>
    <property type="project" value="InterPro"/>
</dbReference>
<dbReference type="OMA" id="CRPSEMK"/>
<dbReference type="GO" id="GO:0005658">
    <property type="term" value="C:alpha DNA polymerase:primase complex"/>
    <property type="evidence" value="ECO:0007669"/>
    <property type="project" value="TreeGrafter"/>
</dbReference>
<feature type="domain" description="DNA polymerase alpha/delta/epsilon subunit B" evidence="6">
    <location>
        <begin position="330"/>
        <end position="548"/>
    </location>
</feature>
<organism evidence="7 8">
    <name type="scientific">Stylonychia lemnae</name>
    <name type="common">Ciliate</name>
    <dbReference type="NCBI Taxonomy" id="5949"/>
    <lineage>
        <taxon>Eukaryota</taxon>
        <taxon>Sar</taxon>
        <taxon>Alveolata</taxon>
        <taxon>Ciliophora</taxon>
        <taxon>Intramacronucleata</taxon>
        <taxon>Spirotrichea</taxon>
        <taxon>Stichotrichia</taxon>
        <taxon>Sporadotrichida</taxon>
        <taxon>Oxytrichidae</taxon>
        <taxon>Stylonychinae</taxon>
        <taxon>Stylonychia</taxon>
    </lineage>
</organism>
<keyword evidence="5" id="KW-0539">Nucleus</keyword>
<protein>
    <recommendedName>
        <fullName evidence="3">DNA polymerase alpha subunit B</fullName>
    </recommendedName>
</protein>
<comment type="subcellular location">
    <subcellularLocation>
        <location evidence="1">Nucleus</location>
    </subcellularLocation>
</comment>
<name>A0A078A8L1_STYLE</name>
<dbReference type="InterPro" id="IPR016722">
    <property type="entry name" value="DNA_pol_alpha_bsu"/>
</dbReference>
<evidence type="ECO:0000313" key="8">
    <source>
        <dbReference type="Proteomes" id="UP000039865"/>
    </source>
</evidence>